<evidence type="ECO:0000256" key="15">
    <source>
        <dbReference type="HAMAP-Rule" id="MF_01019"/>
    </source>
</evidence>
<dbReference type="HAMAP" id="MF_01020">
    <property type="entry name" value="HisE"/>
    <property type="match status" value="1"/>
</dbReference>
<keyword evidence="13 15" id="KW-0368">Histidine biosynthesis</keyword>
<protein>
    <recommendedName>
        <fullName evidence="15">Histidine biosynthesis bifunctional protein HisIE</fullName>
    </recommendedName>
    <domain>
        <recommendedName>
            <fullName evidence="15">Phosphoribosyl-AMP cyclohydrolase</fullName>
            <shortName evidence="15">PRA-CH</shortName>
            <ecNumber evidence="15">3.5.4.19</ecNumber>
        </recommendedName>
    </domain>
    <domain>
        <recommendedName>
            <fullName evidence="15">Phosphoribosyl-ATP pyrophosphatase</fullName>
            <shortName evidence="15">PRA-PH</shortName>
            <ecNumber evidence="15">3.6.1.31</ecNumber>
        </recommendedName>
    </domain>
</protein>
<accession>A0A1F6D9I0</accession>
<feature type="domain" description="Phosphoribosyl-AMP cyclohydrolase" evidence="16">
    <location>
        <begin position="32"/>
        <end position="104"/>
    </location>
</feature>
<evidence type="ECO:0000256" key="3">
    <source>
        <dbReference type="ARBA" id="ARBA00004496"/>
    </source>
</evidence>
<dbReference type="Gene3D" id="1.10.287.1080">
    <property type="entry name" value="MazG-like"/>
    <property type="match status" value="1"/>
</dbReference>
<dbReference type="EC" id="3.6.1.31" evidence="15"/>
<dbReference type="NCBIfam" id="NF000768">
    <property type="entry name" value="PRK00051.1"/>
    <property type="match status" value="1"/>
</dbReference>
<comment type="catalytic activity">
    <reaction evidence="1 15">
        <text>1-(5-phospho-beta-D-ribosyl)-5'-AMP + H2O = 1-(5-phospho-beta-D-ribosyl)-5-[(5-phospho-beta-D-ribosylamino)methylideneamino]imidazole-4-carboxamide</text>
        <dbReference type="Rhea" id="RHEA:20049"/>
        <dbReference type="ChEBI" id="CHEBI:15377"/>
        <dbReference type="ChEBI" id="CHEBI:58435"/>
        <dbReference type="ChEBI" id="CHEBI:59457"/>
        <dbReference type="EC" id="3.5.4.19"/>
    </reaction>
</comment>
<dbReference type="FunFam" id="3.10.20.810:FF:000001">
    <property type="entry name" value="Histidine biosynthesis bifunctional protein HisIE"/>
    <property type="match status" value="1"/>
</dbReference>
<evidence type="ECO:0000259" key="16">
    <source>
        <dbReference type="Pfam" id="PF01502"/>
    </source>
</evidence>
<dbReference type="InterPro" id="IPR002496">
    <property type="entry name" value="PRib_AMP_CycHydrolase_dom"/>
</dbReference>
<dbReference type="InterPro" id="IPR023019">
    <property type="entry name" value="His_synth_HisIE"/>
</dbReference>
<evidence type="ECO:0000256" key="5">
    <source>
        <dbReference type="ARBA" id="ARBA00005204"/>
    </source>
</evidence>
<evidence type="ECO:0000256" key="4">
    <source>
        <dbReference type="ARBA" id="ARBA00005169"/>
    </source>
</evidence>
<evidence type="ECO:0000256" key="12">
    <source>
        <dbReference type="ARBA" id="ARBA00022840"/>
    </source>
</evidence>
<keyword evidence="8 15" id="KW-0963">Cytoplasm</keyword>
<keyword evidence="12 15" id="KW-0067">ATP-binding</keyword>
<sequence length="202" mass="23000">MNRIETDEINWEKVNMLIPAIVQDSATGTVLMLGFMDEEALKNTMRDSEVWFYSRTKKRLWKKGEESGNVLRVADIKLDCDNDTLLVSALPNGPTCHKGTVSCFDYELETNAFQELFAVIAERKAKMPEGSYTTSLFKSGVDKISLKVSEEAMEVIHAAQKQTKERLTEETVDLLYHLFVLLAEKGVTLKEVTEEMRKRAKK</sequence>
<dbReference type="Gene3D" id="3.10.20.810">
    <property type="entry name" value="Phosphoribosyl-AMP cyclohydrolase"/>
    <property type="match status" value="1"/>
</dbReference>
<keyword evidence="9 15" id="KW-0028">Amino-acid biosynthesis</keyword>
<feature type="region of interest" description="Phosphoribosyl-ATP pyrophosphohydrolase" evidence="15">
    <location>
        <begin position="113"/>
        <end position="202"/>
    </location>
</feature>
<evidence type="ECO:0000256" key="1">
    <source>
        <dbReference type="ARBA" id="ARBA00000024"/>
    </source>
</evidence>
<evidence type="ECO:0000256" key="7">
    <source>
        <dbReference type="ARBA" id="ARBA00008299"/>
    </source>
</evidence>
<dbReference type="Proteomes" id="UP000178042">
    <property type="component" value="Unassembled WGS sequence"/>
</dbReference>
<dbReference type="Pfam" id="PF01503">
    <property type="entry name" value="PRA-PH"/>
    <property type="match status" value="1"/>
</dbReference>
<comment type="similarity">
    <text evidence="6 15">In the C-terminal section; belongs to the PRA-PH family.</text>
</comment>
<comment type="subcellular location">
    <subcellularLocation>
        <location evidence="3 15">Cytoplasm</location>
    </subcellularLocation>
</comment>
<comment type="caution">
    <text evidence="17">The sequence shown here is derived from an EMBL/GenBank/DDBJ whole genome shotgun (WGS) entry which is preliminary data.</text>
</comment>
<dbReference type="AlphaFoldDB" id="A0A1F6D9I0"/>
<dbReference type="GO" id="GO:0004636">
    <property type="term" value="F:phosphoribosyl-ATP diphosphatase activity"/>
    <property type="evidence" value="ECO:0007669"/>
    <property type="project" value="UniProtKB-UniRule"/>
</dbReference>
<evidence type="ECO:0000256" key="9">
    <source>
        <dbReference type="ARBA" id="ARBA00022605"/>
    </source>
</evidence>
<keyword evidence="14 15" id="KW-0511">Multifunctional enzyme</keyword>
<comment type="similarity">
    <text evidence="7 15">In the N-terminal section; belongs to the PRA-CH family.</text>
</comment>
<keyword evidence="10 15" id="KW-0547">Nucleotide-binding</keyword>
<dbReference type="EMBL" id="MFLD01000045">
    <property type="protein sequence ID" value="OGG58099.1"/>
    <property type="molecule type" value="Genomic_DNA"/>
</dbReference>
<dbReference type="SUPFAM" id="SSF141734">
    <property type="entry name" value="HisI-like"/>
    <property type="match status" value="1"/>
</dbReference>
<comment type="catalytic activity">
    <reaction evidence="2 15">
        <text>1-(5-phospho-beta-D-ribosyl)-ATP + H2O = 1-(5-phospho-beta-D-ribosyl)-5'-AMP + diphosphate + H(+)</text>
        <dbReference type="Rhea" id="RHEA:22828"/>
        <dbReference type="ChEBI" id="CHEBI:15377"/>
        <dbReference type="ChEBI" id="CHEBI:15378"/>
        <dbReference type="ChEBI" id="CHEBI:33019"/>
        <dbReference type="ChEBI" id="CHEBI:59457"/>
        <dbReference type="ChEBI" id="CHEBI:73183"/>
        <dbReference type="EC" id="3.6.1.31"/>
    </reaction>
</comment>
<dbReference type="InterPro" id="IPR021130">
    <property type="entry name" value="PRib-ATP_PPHydrolase-like"/>
</dbReference>
<gene>
    <name evidence="15" type="primary">hisI</name>
    <name evidence="15" type="synonym">hisIE</name>
    <name evidence="17" type="ORF">A3C86_04390</name>
</gene>
<evidence type="ECO:0000313" key="17">
    <source>
        <dbReference type="EMBL" id="OGG58099.1"/>
    </source>
</evidence>
<dbReference type="HAMAP" id="MF_01019">
    <property type="entry name" value="HisIE"/>
    <property type="match status" value="1"/>
</dbReference>
<dbReference type="PANTHER" id="PTHR42945">
    <property type="entry name" value="HISTIDINE BIOSYNTHESIS BIFUNCTIONAL PROTEIN"/>
    <property type="match status" value="1"/>
</dbReference>
<reference evidence="17 18" key="1">
    <citation type="journal article" date="2016" name="Nat. Commun.">
        <title>Thousands of microbial genomes shed light on interconnected biogeochemical processes in an aquifer system.</title>
        <authorList>
            <person name="Anantharaman K."/>
            <person name="Brown C.T."/>
            <person name="Hug L.A."/>
            <person name="Sharon I."/>
            <person name="Castelle C.J."/>
            <person name="Probst A.J."/>
            <person name="Thomas B.C."/>
            <person name="Singh A."/>
            <person name="Wilkins M.J."/>
            <person name="Karaoz U."/>
            <person name="Brodie E.L."/>
            <person name="Williams K.H."/>
            <person name="Hubbard S.S."/>
            <person name="Banfield J.F."/>
        </authorList>
    </citation>
    <scope>NUCLEOTIDE SEQUENCE [LARGE SCALE GENOMIC DNA]</scope>
</reference>
<dbReference type="Pfam" id="PF01502">
    <property type="entry name" value="PRA-CH"/>
    <property type="match status" value="1"/>
</dbReference>
<proteinExistence type="inferred from homology"/>
<dbReference type="GO" id="GO:0004635">
    <property type="term" value="F:phosphoribosyl-AMP cyclohydrolase activity"/>
    <property type="evidence" value="ECO:0007669"/>
    <property type="project" value="UniProtKB-UniRule"/>
</dbReference>
<evidence type="ECO:0000313" key="18">
    <source>
        <dbReference type="Proteomes" id="UP000178042"/>
    </source>
</evidence>
<keyword evidence="11 15" id="KW-0378">Hydrolase</keyword>
<comment type="pathway">
    <text evidence="4 15">Amino-acid biosynthesis; L-histidine biosynthesis; L-histidine from 5-phospho-alpha-D-ribose 1-diphosphate: step 3/9.</text>
</comment>
<evidence type="ECO:0000256" key="8">
    <source>
        <dbReference type="ARBA" id="ARBA00022490"/>
    </source>
</evidence>
<evidence type="ECO:0000256" key="6">
    <source>
        <dbReference type="ARBA" id="ARBA00007731"/>
    </source>
</evidence>
<feature type="region of interest" description="Phosphoribosyl-AMP cyclohydrolase" evidence="15">
    <location>
        <begin position="1"/>
        <end position="112"/>
    </location>
</feature>
<dbReference type="PANTHER" id="PTHR42945:SF9">
    <property type="entry name" value="HISTIDINE BIOSYNTHESIS BIFUNCTIONAL PROTEIN HISIE"/>
    <property type="match status" value="1"/>
</dbReference>
<dbReference type="GO" id="GO:0005524">
    <property type="term" value="F:ATP binding"/>
    <property type="evidence" value="ECO:0007669"/>
    <property type="project" value="UniProtKB-KW"/>
</dbReference>
<dbReference type="NCBIfam" id="NF002747">
    <property type="entry name" value="PRK02759.1"/>
    <property type="match status" value="1"/>
</dbReference>
<name>A0A1F6D9I0_9BACT</name>
<dbReference type="NCBIfam" id="TIGR03188">
    <property type="entry name" value="histidine_hisI"/>
    <property type="match status" value="1"/>
</dbReference>
<dbReference type="UniPathway" id="UPA00031">
    <property type="reaction ID" value="UER00007"/>
</dbReference>
<organism evidence="17 18">
    <name type="scientific">Candidatus Kaiserbacteria bacterium RIFCSPHIGHO2_02_FULL_49_16</name>
    <dbReference type="NCBI Taxonomy" id="1798490"/>
    <lineage>
        <taxon>Bacteria</taxon>
        <taxon>Candidatus Kaiseribacteriota</taxon>
    </lineage>
</organism>
<dbReference type="InterPro" id="IPR038019">
    <property type="entry name" value="PRib_AMP_CycHydrolase_sf"/>
</dbReference>
<evidence type="ECO:0000256" key="14">
    <source>
        <dbReference type="ARBA" id="ARBA00023268"/>
    </source>
</evidence>
<dbReference type="InterPro" id="IPR008179">
    <property type="entry name" value="HisE"/>
</dbReference>
<dbReference type="EC" id="3.5.4.19" evidence="15"/>
<dbReference type="GO" id="GO:0000105">
    <property type="term" value="P:L-histidine biosynthetic process"/>
    <property type="evidence" value="ECO:0007669"/>
    <property type="project" value="UniProtKB-UniRule"/>
</dbReference>
<dbReference type="SUPFAM" id="SSF101386">
    <property type="entry name" value="all-alpha NTP pyrophosphatases"/>
    <property type="match status" value="1"/>
</dbReference>
<evidence type="ECO:0000256" key="11">
    <source>
        <dbReference type="ARBA" id="ARBA00022801"/>
    </source>
</evidence>
<dbReference type="CDD" id="cd11534">
    <property type="entry name" value="NTP-PPase_HisIE_like"/>
    <property type="match status" value="1"/>
</dbReference>
<dbReference type="GO" id="GO:0005737">
    <property type="term" value="C:cytoplasm"/>
    <property type="evidence" value="ECO:0007669"/>
    <property type="project" value="UniProtKB-SubCell"/>
</dbReference>
<evidence type="ECO:0000256" key="2">
    <source>
        <dbReference type="ARBA" id="ARBA00001460"/>
    </source>
</evidence>
<evidence type="ECO:0000256" key="10">
    <source>
        <dbReference type="ARBA" id="ARBA00022741"/>
    </source>
</evidence>
<comment type="pathway">
    <text evidence="5 15">Amino-acid biosynthesis; L-histidine biosynthesis; L-histidine from 5-phospho-alpha-D-ribose 1-diphosphate: step 2/9.</text>
</comment>
<evidence type="ECO:0000256" key="13">
    <source>
        <dbReference type="ARBA" id="ARBA00023102"/>
    </source>
</evidence>